<dbReference type="GO" id="GO:0005789">
    <property type="term" value="C:endoplasmic reticulum membrane"/>
    <property type="evidence" value="ECO:0007669"/>
    <property type="project" value="TreeGrafter"/>
</dbReference>
<dbReference type="HOGENOM" id="CLU_027359_3_2_1"/>
<comment type="function">
    <text evidence="14">Stearoyl-CoA desaturase that utilizes O(2) and electrons from reduced cytochrome b5 to introduce the first double bond into saturated fatty acyl-CoA substrates.</text>
</comment>
<dbReference type="Pfam" id="PF00173">
    <property type="entry name" value="Cyt-b5"/>
    <property type="match status" value="1"/>
</dbReference>
<feature type="domain" description="Cytochrome b5 heme-binding" evidence="16">
    <location>
        <begin position="347"/>
        <end position="406"/>
    </location>
</feature>
<evidence type="ECO:0000256" key="15">
    <source>
        <dbReference type="SAM" id="Phobius"/>
    </source>
</evidence>
<comment type="subcellular location">
    <subcellularLocation>
        <location evidence="1">Membrane</location>
        <topology evidence="1">Multi-pass membrane protein</topology>
    </subcellularLocation>
</comment>
<dbReference type="GO" id="GO:0004768">
    <property type="term" value="F:stearoyl-CoA 9-desaturase activity"/>
    <property type="evidence" value="ECO:0007669"/>
    <property type="project" value="UniProtKB-UniRule"/>
</dbReference>
<protein>
    <recommendedName>
        <fullName evidence="14">Acyl-CoA desaturase</fullName>
        <ecNumber evidence="14">1.14.19.1</ecNumber>
    </recommendedName>
</protein>
<dbReference type="GO" id="GO:0006636">
    <property type="term" value="P:unsaturated fatty acid biosynthetic process"/>
    <property type="evidence" value="ECO:0007669"/>
    <property type="project" value="UniProtKB-UniRule"/>
</dbReference>
<keyword evidence="6 14" id="KW-0479">Metal-binding</keyword>
<dbReference type="SUPFAM" id="SSF55856">
    <property type="entry name" value="Cytochrome b5-like heme/steroid binding domain"/>
    <property type="match status" value="1"/>
</dbReference>
<dbReference type="Pfam" id="PF00487">
    <property type="entry name" value="FA_desaturase"/>
    <property type="match status" value="1"/>
</dbReference>
<dbReference type="CDD" id="cd03505">
    <property type="entry name" value="Delta9-FADS-like"/>
    <property type="match status" value="1"/>
</dbReference>
<evidence type="ECO:0000256" key="5">
    <source>
        <dbReference type="ARBA" id="ARBA00022692"/>
    </source>
</evidence>
<keyword evidence="5 15" id="KW-0812">Transmembrane</keyword>
<keyword evidence="3 14" id="KW-0444">Lipid biosynthesis</keyword>
<dbReference type="Proteomes" id="UP000053989">
    <property type="component" value="Unassembled WGS sequence"/>
</dbReference>
<dbReference type="InterPro" id="IPR005804">
    <property type="entry name" value="FA_desaturase_dom"/>
</dbReference>
<evidence type="ECO:0000256" key="3">
    <source>
        <dbReference type="ARBA" id="ARBA00022516"/>
    </source>
</evidence>
<evidence type="ECO:0000256" key="10">
    <source>
        <dbReference type="ARBA" id="ARBA00023004"/>
    </source>
</evidence>
<evidence type="ECO:0000313" key="18">
    <source>
        <dbReference type="Proteomes" id="UP000053989"/>
    </source>
</evidence>
<keyword evidence="14" id="KW-0813">Transport</keyword>
<evidence type="ECO:0000256" key="9">
    <source>
        <dbReference type="ARBA" id="ARBA00023002"/>
    </source>
</evidence>
<evidence type="ECO:0000313" key="17">
    <source>
        <dbReference type="EMBL" id="KIM56801.1"/>
    </source>
</evidence>
<keyword evidence="18" id="KW-1185">Reference proteome</keyword>
<dbReference type="InterPro" id="IPR009160">
    <property type="entry name" value="Acyl-CoA_deSatase_haem/ster-bd"/>
</dbReference>
<keyword evidence="10 14" id="KW-0408">Iron</keyword>
<keyword evidence="8 15" id="KW-1133">Transmembrane helix</keyword>
<reference evidence="18" key="2">
    <citation type="submission" date="2015-01" db="EMBL/GenBank/DDBJ databases">
        <title>Evolutionary Origins and Diversification of the Mycorrhizal Mutualists.</title>
        <authorList>
            <consortium name="DOE Joint Genome Institute"/>
            <consortium name="Mycorrhizal Genomics Consortium"/>
            <person name="Kohler A."/>
            <person name="Kuo A."/>
            <person name="Nagy L.G."/>
            <person name="Floudas D."/>
            <person name="Copeland A."/>
            <person name="Barry K.W."/>
            <person name="Cichocki N."/>
            <person name="Veneault-Fourrey C."/>
            <person name="LaButti K."/>
            <person name="Lindquist E.A."/>
            <person name="Lipzen A."/>
            <person name="Lundell T."/>
            <person name="Morin E."/>
            <person name="Murat C."/>
            <person name="Riley R."/>
            <person name="Ohm R."/>
            <person name="Sun H."/>
            <person name="Tunlid A."/>
            <person name="Henrissat B."/>
            <person name="Grigoriev I.V."/>
            <person name="Hibbett D.S."/>
            <person name="Martin F."/>
        </authorList>
    </citation>
    <scope>NUCLEOTIDE SEQUENCE [LARGE SCALE GENOMIC DNA]</scope>
    <source>
        <strain evidence="18">Foug A</strain>
    </source>
</reference>
<evidence type="ECO:0000256" key="4">
    <source>
        <dbReference type="ARBA" id="ARBA00022617"/>
    </source>
</evidence>
<evidence type="ECO:0000256" key="1">
    <source>
        <dbReference type="ARBA" id="ARBA00004141"/>
    </source>
</evidence>
<keyword evidence="13 14" id="KW-0275">Fatty acid biosynthesis</keyword>
<dbReference type="EMBL" id="KN822110">
    <property type="protein sequence ID" value="KIM56801.1"/>
    <property type="molecule type" value="Genomic_DNA"/>
</dbReference>
<accession>A0A0C3DL54</accession>
<evidence type="ECO:0000256" key="12">
    <source>
        <dbReference type="ARBA" id="ARBA00023136"/>
    </source>
</evidence>
<organism evidence="17 18">
    <name type="scientific">Scleroderma citrinum Foug A</name>
    <dbReference type="NCBI Taxonomy" id="1036808"/>
    <lineage>
        <taxon>Eukaryota</taxon>
        <taxon>Fungi</taxon>
        <taxon>Dikarya</taxon>
        <taxon>Basidiomycota</taxon>
        <taxon>Agaricomycotina</taxon>
        <taxon>Agaricomycetes</taxon>
        <taxon>Agaricomycetidae</taxon>
        <taxon>Boletales</taxon>
        <taxon>Sclerodermatineae</taxon>
        <taxon>Sclerodermataceae</taxon>
        <taxon>Scleroderma</taxon>
    </lineage>
</organism>
<sequence length="438" mass="50484">MIAVDPSATKDYVTFLLTQEEPRPPITWRNWWSEVYWERLVVMIIMPLCTFVAAYYTPLYANTAIWTMVYYVVSGLSITAGYHRLWAHRSYNATRTLEFCLAVLSAGAFQGSIIWWVRGHRAHHRYTDTDLDPYNARRGFLWSHIGWIFIKPRRAHGKVDISDLKRNDIVIWQLRYYPWLVLAMAIALPSLVAGVGWGDWKGGCVYAGFIKVVIIQHTTSFVNSLAHWLGDTPFDDRITAREHFFTALLTLGEGYHNFHHEFPMDYRNAIKWYQYDPTKWLIWLCSKVGLASHLKTFPENEINKGLLTMELKRLRKKQDELVWPQDHLPVVDWKSCKCSRSQSFPLLCIGGFIHDLEGFMDEHPGGEALLRKYIGKDASAAFLGGVYNHSNAAHNLLAMKRVGVLRGGVPHVTEEKHIPPSQLLRVAHVQELSNQEAY</sequence>
<dbReference type="FunCoup" id="A0A0C3DL54">
    <property type="interactions" value="205"/>
</dbReference>
<comment type="similarity">
    <text evidence="2 14">Belongs to the fatty acid desaturase type 1 family.</text>
</comment>
<dbReference type="InterPro" id="IPR036400">
    <property type="entry name" value="Cyt_B5-like_heme/steroid_sf"/>
</dbReference>
<evidence type="ECO:0000256" key="11">
    <source>
        <dbReference type="ARBA" id="ARBA00023098"/>
    </source>
</evidence>
<evidence type="ECO:0000256" key="6">
    <source>
        <dbReference type="ARBA" id="ARBA00022723"/>
    </source>
</evidence>
<dbReference type="GO" id="GO:0020037">
    <property type="term" value="F:heme binding"/>
    <property type="evidence" value="ECO:0007669"/>
    <property type="project" value="InterPro"/>
</dbReference>
<dbReference type="PROSITE" id="PS50255">
    <property type="entry name" value="CYTOCHROME_B5_2"/>
    <property type="match status" value="1"/>
</dbReference>
<evidence type="ECO:0000256" key="13">
    <source>
        <dbReference type="ARBA" id="ARBA00023160"/>
    </source>
</evidence>
<feature type="transmembrane region" description="Helical" evidence="15">
    <location>
        <begin position="176"/>
        <end position="197"/>
    </location>
</feature>
<dbReference type="GO" id="GO:0005506">
    <property type="term" value="F:iron ion binding"/>
    <property type="evidence" value="ECO:0007669"/>
    <property type="project" value="TreeGrafter"/>
</dbReference>
<dbReference type="PIRSF" id="PIRSF000345">
    <property type="entry name" value="OLE1"/>
    <property type="match status" value="1"/>
</dbReference>
<evidence type="ECO:0000259" key="16">
    <source>
        <dbReference type="PROSITE" id="PS50255"/>
    </source>
</evidence>
<dbReference type="PANTHER" id="PTHR11351:SF31">
    <property type="entry name" value="DESATURASE 1, ISOFORM A-RELATED"/>
    <property type="match status" value="1"/>
</dbReference>
<dbReference type="InterPro" id="IPR015876">
    <property type="entry name" value="Acyl-CoA_DS"/>
</dbReference>
<keyword evidence="9 14" id="KW-0560">Oxidoreductase</keyword>
<keyword evidence="11 14" id="KW-0443">Lipid metabolism</keyword>
<comment type="cofactor">
    <cofactor evidence="14">
        <name>Fe(2+)</name>
        <dbReference type="ChEBI" id="CHEBI:29033"/>
    </cofactor>
    <text evidence="14">Expected to bind 2 Fe(2+) ions per subunit.</text>
</comment>
<name>A0A0C3DL54_9AGAM</name>
<dbReference type="PROSITE" id="PS00191">
    <property type="entry name" value="CYTOCHROME_B5_1"/>
    <property type="match status" value="1"/>
</dbReference>
<keyword evidence="14" id="KW-0249">Electron transport</keyword>
<evidence type="ECO:0000256" key="7">
    <source>
        <dbReference type="ARBA" id="ARBA00022832"/>
    </source>
</evidence>
<dbReference type="PROSITE" id="PS00476">
    <property type="entry name" value="FATTY_ACID_DESATUR_1"/>
    <property type="match status" value="1"/>
</dbReference>
<dbReference type="AlphaFoldDB" id="A0A0C3DL54"/>
<dbReference type="InterPro" id="IPR001199">
    <property type="entry name" value="Cyt_B5-like_heme/steroid-bd"/>
</dbReference>
<dbReference type="EC" id="1.14.19.1" evidence="14"/>
<keyword evidence="12 15" id="KW-0472">Membrane</keyword>
<keyword evidence="4 14" id="KW-0349">Heme</keyword>
<reference evidence="17 18" key="1">
    <citation type="submission" date="2014-04" db="EMBL/GenBank/DDBJ databases">
        <authorList>
            <consortium name="DOE Joint Genome Institute"/>
            <person name="Kuo A."/>
            <person name="Kohler A."/>
            <person name="Nagy L.G."/>
            <person name="Floudas D."/>
            <person name="Copeland A."/>
            <person name="Barry K.W."/>
            <person name="Cichocki N."/>
            <person name="Veneault-Fourrey C."/>
            <person name="LaButti K."/>
            <person name="Lindquist E.A."/>
            <person name="Lipzen A."/>
            <person name="Lundell T."/>
            <person name="Morin E."/>
            <person name="Murat C."/>
            <person name="Sun H."/>
            <person name="Tunlid A."/>
            <person name="Henrissat B."/>
            <person name="Grigoriev I.V."/>
            <person name="Hibbett D.S."/>
            <person name="Martin F."/>
            <person name="Nordberg H.P."/>
            <person name="Cantor M.N."/>
            <person name="Hua S.X."/>
        </authorList>
    </citation>
    <scope>NUCLEOTIDE SEQUENCE [LARGE SCALE GENOMIC DNA]</scope>
    <source>
        <strain evidence="17 18">Foug A</strain>
    </source>
</reference>
<evidence type="ECO:0000256" key="2">
    <source>
        <dbReference type="ARBA" id="ARBA00009295"/>
    </source>
</evidence>
<gene>
    <name evidence="17" type="ORF">SCLCIDRAFT_131822</name>
</gene>
<dbReference type="PRINTS" id="PR00075">
    <property type="entry name" value="FACDDSATRASE"/>
</dbReference>
<dbReference type="OrthoDB" id="10260134at2759"/>
<evidence type="ECO:0000256" key="8">
    <source>
        <dbReference type="ARBA" id="ARBA00022989"/>
    </source>
</evidence>
<proteinExistence type="inferred from homology"/>
<comment type="catalytic activity">
    <reaction evidence="14">
        <text>octadecanoyl-CoA + 2 Fe(II)-[cytochrome b5] + O2 + 2 H(+) = (9Z)-octadecenoyl-CoA + 2 Fe(III)-[cytochrome b5] + 2 H2O</text>
        <dbReference type="Rhea" id="RHEA:19721"/>
        <dbReference type="Rhea" id="RHEA-COMP:10438"/>
        <dbReference type="Rhea" id="RHEA-COMP:10439"/>
        <dbReference type="ChEBI" id="CHEBI:15377"/>
        <dbReference type="ChEBI" id="CHEBI:15378"/>
        <dbReference type="ChEBI" id="CHEBI:15379"/>
        <dbReference type="ChEBI" id="CHEBI:29033"/>
        <dbReference type="ChEBI" id="CHEBI:29034"/>
        <dbReference type="ChEBI" id="CHEBI:57387"/>
        <dbReference type="ChEBI" id="CHEBI:57394"/>
        <dbReference type="EC" id="1.14.19.1"/>
    </reaction>
</comment>
<dbReference type="STRING" id="1036808.A0A0C3DL54"/>
<dbReference type="SMART" id="SM01117">
    <property type="entry name" value="Cyt-b5"/>
    <property type="match status" value="1"/>
</dbReference>
<feature type="transmembrane region" description="Helical" evidence="15">
    <location>
        <begin position="36"/>
        <end position="56"/>
    </location>
</feature>
<keyword evidence="7 14" id="KW-0276">Fatty acid metabolism</keyword>
<dbReference type="PANTHER" id="PTHR11351">
    <property type="entry name" value="ACYL-COA DESATURASE"/>
    <property type="match status" value="1"/>
</dbReference>
<dbReference type="Gene3D" id="3.10.120.10">
    <property type="entry name" value="Cytochrome b5-like heme/steroid binding domain"/>
    <property type="match status" value="1"/>
</dbReference>
<dbReference type="InParanoid" id="A0A0C3DL54"/>
<dbReference type="InterPro" id="IPR018506">
    <property type="entry name" value="Cyt_B5_heme-BS"/>
</dbReference>
<dbReference type="InterPro" id="IPR001522">
    <property type="entry name" value="FADS-1_CS"/>
</dbReference>
<feature type="transmembrane region" description="Helical" evidence="15">
    <location>
        <begin position="68"/>
        <end position="87"/>
    </location>
</feature>
<evidence type="ECO:0000256" key="14">
    <source>
        <dbReference type="PIRNR" id="PIRNR000345"/>
    </source>
</evidence>